<accession>A0A0P1BE20</accession>
<keyword evidence="6 8" id="KW-0804">Transcription</keyword>
<dbReference type="AlphaFoldDB" id="A0A0P1BE20"/>
<proteinExistence type="inferred from homology"/>
<dbReference type="Proteomes" id="UP000054845">
    <property type="component" value="Unassembled WGS sequence"/>
</dbReference>
<dbReference type="GO" id="GO:0003712">
    <property type="term" value="F:transcription coregulator activity"/>
    <property type="evidence" value="ECO:0007669"/>
    <property type="project" value="InterPro"/>
</dbReference>
<comment type="function">
    <text evidence="8">Component of the Mediator complex, a coactivator involved in the regulated transcription of nearly all RNA polymerase II-dependent genes. Mediator functions as a bridge to convey information from gene-specific regulatory proteins to the basal RNA polymerase II transcription machinery. Mediator is recruited to promoters by direct interactions with regulatory proteins and serves as a scaffold for the assembly of a functional preinitiation complex with RNA polymerase II and the general transcription factors.</text>
</comment>
<evidence type="ECO:0000313" key="11">
    <source>
        <dbReference type="Proteomes" id="UP000054845"/>
    </source>
</evidence>
<evidence type="ECO:0000256" key="7">
    <source>
        <dbReference type="ARBA" id="ARBA00023242"/>
    </source>
</evidence>
<dbReference type="PANTHER" id="PTHR13186">
    <property type="entry name" value="MEDIATOR OF RNA POLYMERASE II TRANSCRIPTION SUBUNIT 31"/>
    <property type="match status" value="1"/>
</dbReference>
<keyword evidence="5 8" id="KW-0010">Activator</keyword>
<keyword evidence="4 8" id="KW-0805">Transcription regulation</keyword>
<evidence type="ECO:0000256" key="1">
    <source>
        <dbReference type="ARBA" id="ARBA00004123"/>
    </source>
</evidence>
<comment type="subunit">
    <text evidence="8">Component of the Mediator complex.</text>
</comment>
<organism evidence="10 11">
    <name type="scientific">Ceraceosorus bombacis</name>
    <dbReference type="NCBI Taxonomy" id="401625"/>
    <lineage>
        <taxon>Eukaryota</taxon>
        <taxon>Fungi</taxon>
        <taxon>Dikarya</taxon>
        <taxon>Basidiomycota</taxon>
        <taxon>Ustilaginomycotina</taxon>
        <taxon>Exobasidiomycetes</taxon>
        <taxon>Ceraceosorales</taxon>
        <taxon>Ceraceosoraceae</taxon>
        <taxon>Ceraceosorus</taxon>
    </lineage>
</organism>
<protein>
    <recommendedName>
        <fullName evidence="3 8">Mediator of RNA polymerase II transcription subunit 31</fullName>
    </recommendedName>
</protein>
<evidence type="ECO:0000256" key="2">
    <source>
        <dbReference type="ARBA" id="ARBA00006378"/>
    </source>
</evidence>
<evidence type="ECO:0000313" key="10">
    <source>
        <dbReference type="EMBL" id="CEH14334.1"/>
    </source>
</evidence>
<evidence type="ECO:0000256" key="9">
    <source>
        <dbReference type="SAM" id="MobiDB-lite"/>
    </source>
</evidence>
<dbReference type="InterPro" id="IPR008831">
    <property type="entry name" value="Mediator_Med31"/>
</dbReference>
<sequence>MSNTPVLEASSSQSGGAQERSLAEQYHRAVNQHRFTSDLETLSALASPHYLVHLSQSGHLADPTFIRYLQHLHTTWRKPEYARFLRYPNALYFLDALQHPEFRAAVGTEAWARDTAARVEGHWEHWLSSNSTLDSTKAKQERPT</sequence>
<dbReference type="OrthoDB" id="10257739at2759"/>
<dbReference type="InterPro" id="IPR038089">
    <property type="entry name" value="Med31_sf"/>
</dbReference>
<feature type="compositionally biased region" description="Polar residues" evidence="9">
    <location>
        <begin position="1"/>
        <end position="16"/>
    </location>
</feature>
<comment type="subcellular location">
    <subcellularLocation>
        <location evidence="1 8">Nucleus</location>
    </subcellularLocation>
</comment>
<evidence type="ECO:0000256" key="4">
    <source>
        <dbReference type="ARBA" id="ARBA00023015"/>
    </source>
</evidence>
<evidence type="ECO:0000256" key="5">
    <source>
        <dbReference type="ARBA" id="ARBA00023159"/>
    </source>
</evidence>
<reference evidence="11" key="1">
    <citation type="submission" date="2014-09" db="EMBL/GenBank/DDBJ databases">
        <authorList>
            <person name="Sharma Rahul"/>
            <person name="Thines Marco"/>
        </authorList>
    </citation>
    <scope>NUCLEOTIDE SEQUENCE [LARGE SCALE GENOMIC DNA]</scope>
</reference>
<comment type="similarity">
    <text evidence="2 8">Belongs to the Mediator complex subunit 31 family.</text>
</comment>
<keyword evidence="11" id="KW-1185">Reference proteome</keyword>
<evidence type="ECO:0000256" key="8">
    <source>
        <dbReference type="RuleBase" id="RU364129"/>
    </source>
</evidence>
<dbReference type="GO" id="GO:0006355">
    <property type="term" value="P:regulation of DNA-templated transcription"/>
    <property type="evidence" value="ECO:0007669"/>
    <property type="project" value="InterPro"/>
</dbReference>
<dbReference type="GO" id="GO:0016592">
    <property type="term" value="C:mediator complex"/>
    <property type="evidence" value="ECO:0007669"/>
    <property type="project" value="InterPro"/>
</dbReference>
<evidence type="ECO:0000256" key="3">
    <source>
        <dbReference type="ARBA" id="ARBA00019660"/>
    </source>
</evidence>
<dbReference type="Gene3D" id="1.10.10.1340">
    <property type="entry name" value="Mediator of RNA polymerase II, submodule Med31 (Soh1)"/>
    <property type="match status" value="1"/>
</dbReference>
<dbReference type="EMBL" id="CCYA01000240">
    <property type="protein sequence ID" value="CEH14334.1"/>
    <property type="molecule type" value="Genomic_DNA"/>
</dbReference>
<name>A0A0P1BE20_9BASI</name>
<feature type="region of interest" description="Disordered" evidence="9">
    <location>
        <begin position="1"/>
        <end position="21"/>
    </location>
</feature>
<keyword evidence="7 8" id="KW-0539">Nucleus</keyword>
<evidence type="ECO:0000256" key="6">
    <source>
        <dbReference type="ARBA" id="ARBA00023163"/>
    </source>
</evidence>
<dbReference type="STRING" id="401625.A0A0P1BE20"/>
<dbReference type="Pfam" id="PF05669">
    <property type="entry name" value="Med31"/>
    <property type="match status" value="1"/>
</dbReference>